<proteinExistence type="predicted"/>
<reference evidence="1" key="1">
    <citation type="journal article" date="2021" name="Proc. Natl. Acad. Sci. U.S.A.">
        <title>A Catalog of Tens of Thousands of Viruses from Human Metagenomes Reveals Hidden Associations with Chronic Diseases.</title>
        <authorList>
            <person name="Tisza M.J."/>
            <person name="Buck C.B."/>
        </authorList>
    </citation>
    <scope>NUCLEOTIDE SEQUENCE</scope>
    <source>
        <strain evidence="1">CtrCp2</strain>
    </source>
</reference>
<evidence type="ECO:0000313" key="1">
    <source>
        <dbReference type="EMBL" id="DAD99929.1"/>
    </source>
</evidence>
<sequence>MKRVQGSKGIALIECINHYTNKYRIRWDIQPYFNEEGEEQGVSYYETEVMNKPSMNDVRQIVLKGMNQVIDDKILSEFVWNDMQVWLSSENQFNYKAAYDLAVQSGGGTLPVIFKFGNTDNPVYYEFKTLEDLSGFYLQVMSFINSTLSKGWQKKDNVDWSIYENELK</sequence>
<accession>A0A8S5NYW5</accession>
<name>A0A8S5NYW5_9CAUD</name>
<organism evidence="1">
    <name type="scientific">Myoviridae sp. ctrCp2</name>
    <dbReference type="NCBI Taxonomy" id="2825179"/>
    <lineage>
        <taxon>Viruses</taxon>
        <taxon>Duplodnaviria</taxon>
        <taxon>Heunggongvirae</taxon>
        <taxon>Uroviricota</taxon>
        <taxon>Caudoviricetes</taxon>
    </lineage>
</organism>
<protein>
    <submittedName>
        <fullName evidence="1">Uncharacterized protein</fullName>
    </submittedName>
</protein>
<dbReference type="EMBL" id="BK015296">
    <property type="protein sequence ID" value="DAD99929.1"/>
    <property type="molecule type" value="Genomic_DNA"/>
</dbReference>